<name>A0AAP0HG05_9MAGN</name>
<dbReference type="PANTHER" id="PTHR47430:SF4">
    <property type="entry name" value="GB|AAC33480.1"/>
    <property type="match status" value="1"/>
</dbReference>
<keyword evidence="5" id="KW-1185">Reference proteome</keyword>
<dbReference type="Proteomes" id="UP001417504">
    <property type="component" value="Unassembled WGS sequence"/>
</dbReference>
<feature type="domain" description="Myb-like" evidence="2">
    <location>
        <begin position="333"/>
        <end position="374"/>
    </location>
</feature>
<feature type="domain" description="Myb-like" evidence="2">
    <location>
        <begin position="375"/>
        <end position="443"/>
    </location>
</feature>
<dbReference type="SMART" id="SM00717">
    <property type="entry name" value="SANT"/>
    <property type="match status" value="3"/>
</dbReference>
<dbReference type="SUPFAM" id="SSF46689">
    <property type="entry name" value="Homeodomain-like"/>
    <property type="match status" value="2"/>
</dbReference>
<dbReference type="InterPro" id="IPR001005">
    <property type="entry name" value="SANT/Myb"/>
</dbReference>
<gene>
    <name evidence="4" type="ORF">Sjap_025865</name>
</gene>
<evidence type="ECO:0000313" key="5">
    <source>
        <dbReference type="Proteomes" id="UP001417504"/>
    </source>
</evidence>
<dbReference type="InterPro" id="IPR009057">
    <property type="entry name" value="Homeodomain-like_sf"/>
</dbReference>
<dbReference type="PANTHER" id="PTHR47430">
    <property type="entry name" value="GB|AAC33480.1"/>
    <property type="match status" value="1"/>
</dbReference>
<dbReference type="AlphaFoldDB" id="A0AAP0HG05"/>
<feature type="compositionally biased region" description="Basic and acidic residues" evidence="1">
    <location>
        <begin position="61"/>
        <end position="75"/>
    </location>
</feature>
<dbReference type="InterPro" id="IPR017930">
    <property type="entry name" value="Myb_dom"/>
</dbReference>
<sequence>MDFDDKVKLKKVVKDKVEKWKKEKKNKSKEHISASSVEVVEDGSVGKDKVIEGFDNYEREETSSAKIGDESDIMKEKRKKKKKKSYESNIVESVNSKSSEEKDCVGGKSRVEVEHVKEKKKRRKHKKDHSNGEMAEKPVKERSATIIDDKLSRHGSLKSSLKQKIDGKKYSLVDDGMEKSDHIKRKKVKPTKDNEEKTTNKGDPSMIVSDQNVEHVIKSDRKNSEKRVKFSSKIEVFQISDGTKVRKKNQEKKSSFGKRFTQEEDKMIKEAVFNYIAANGLGEEGLNMVLNPRSYVQVRNCWKEISIALPWRSSGSINHRAHLLFERDENHAWTPEQKEFIKKFHEEHGPKWKNMAKELGKFRIHVKDTWRRINLPNLKKGPWSQDEYQALFDLVNMDLRMKAYQERESDNGMLRDNISWEAISRKMGTRTGMQCCLKWYGQLESSLVKEGQWANGDDYLLVNALLTLDACCVEDVNWDALIPDRSGDCCRRRFKQMINHLGSYGVKSFQEQVEVLSNRYCPDLVEVLSTTNGKASAQ</sequence>
<feature type="compositionally biased region" description="Basic and acidic residues" evidence="1">
    <location>
        <begin position="163"/>
        <end position="181"/>
    </location>
</feature>
<dbReference type="Gene3D" id="1.10.10.60">
    <property type="entry name" value="Homeodomain-like"/>
    <property type="match status" value="2"/>
</dbReference>
<feature type="compositionally biased region" description="Low complexity" evidence="1">
    <location>
        <begin position="87"/>
        <end position="97"/>
    </location>
</feature>
<dbReference type="CDD" id="cd00167">
    <property type="entry name" value="SANT"/>
    <property type="match status" value="2"/>
</dbReference>
<dbReference type="EMBL" id="JBBNAE010000011">
    <property type="protein sequence ID" value="KAK9085454.1"/>
    <property type="molecule type" value="Genomic_DNA"/>
</dbReference>
<feature type="compositionally biased region" description="Basic and acidic residues" evidence="1">
    <location>
        <begin position="129"/>
        <end position="152"/>
    </location>
</feature>
<dbReference type="PROSITE" id="PS50090">
    <property type="entry name" value="MYB_LIKE"/>
    <property type="match status" value="3"/>
</dbReference>
<organism evidence="4 5">
    <name type="scientific">Stephania japonica</name>
    <dbReference type="NCBI Taxonomy" id="461633"/>
    <lineage>
        <taxon>Eukaryota</taxon>
        <taxon>Viridiplantae</taxon>
        <taxon>Streptophyta</taxon>
        <taxon>Embryophyta</taxon>
        <taxon>Tracheophyta</taxon>
        <taxon>Spermatophyta</taxon>
        <taxon>Magnoliopsida</taxon>
        <taxon>Ranunculales</taxon>
        <taxon>Menispermaceae</taxon>
        <taxon>Menispermoideae</taxon>
        <taxon>Cissampelideae</taxon>
        <taxon>Stephania</taxon>
    </lineage>
</organism>
<proteinExistence type="predicted"/>
<feature type="domain" description="HTH myb-type" evidence="3">
    <location>
        <begin position="332"/>
        <end position="378"/>
    </location>
</feature>
<evidence type="ECO:0000256" key="1">
    <source>
        <dbReference type="SAM" id="MobiDB-lite"/>
    </source>
</evidence>
<feature type="compositionally biased region" description="Basic and acidic residues" evidence="1">
    <location>
        <begin position="98"/>
        <end position="117"/>
    </location>
</feature>
<feature type="compositionally biased region" description="Basic and acidic residues" evidence="1">
    <location>
        <begin position="190"/>
        <end position="200"/>
    </location>
</feature>
<feature type="region of interest" description="Disordered" evidence="1">
    <location>
        <begin position="61"/>
        <end position="206"/>
    </location>
</feature>
<feature type="compositionally biased region" description="Basic residues" evidence="1">
    <location>
        <begin position="118"/>
        <end position="128"/>
    </location>
</feature>
<reference evidence="4 5" key="1">
    <citation type="submission" date="2024-01" db="EMBL/GenBank/DDBJ databases">
        <title>Genome assemblies of Stephania.</title>
        <authorList>
            <person name="Yang L."/>
        </authorList>
    </citation>
    <scope>NUCLEOTIDE SEQUENCE [LARGE SCALE GENOMIC DNA]</scope>
    <source>
        <strain evidence="4">QJT</strain>
        <tissue evidence="4">Leaf</tissue>
    </source>
</reference>
<feature type="region of interest" description="Disordered" evidence="1">
    <location>
        <begin position="20"/>
        <end position="41"/>
    </location>
</feature>
<evidence type="ECO:0000259" key="3">
    <source>
        <dbReference type="PROSITE" id="PS51294"/>
    </source>
</evidence>
<evidence type="ECO:0000313" key="4">
    <source>
        <dbReference type="EMBL" id="KAK9085454.1"/>
    </source>
</evidence>
<dbReference type="Pfam" id="PF13921">
    <property type="entry name" value="Myb_DNA-bind_6"/>
    <property type="match status" value="1"/>
</dbReference>
<comment type="caution">
    <text evidence="4">The sequence shown here is derived from an EMBL/GenBank/DDBJ whole genome shotgun (WGS) entry which is preliminary data.</text>
</comment>
<dbReference type="PROSITE" id="PS51294">
    <property type="entry name" value="HTH_MYB"/>
    <property type="match status" value="1"/>
</dbReference>
<protein>
    <submittedName>
        <fullName evidence="4">Uncharacterized protein</fullName>
    </submittedName>
</protein>
<accession>A0AAP0HG05</accession>
<evidence type="ECO:0000259" key="2">
    <source>
        <dbReference type="PROSITE" id="PS50090"/>
    </source>
</evidence>
<feature type="domain" description="Myb-like" evidence="2">
    <location>
        <begin position="445"/>
        <end position="498"/>
    </location>
</feature>